<dbReference type="AlphaFoldDB" id="A0A2T2NLF9"/>
<evidence type="ECO:0000256" key="1">
    <source>
        <dbReference type="SAM" id="MobiDB-lite"/>
    </source>
</evidence>
<dbReference type="Proteomes" id="UP000240883">
    <property type="component" value="Unassembled WGS sequence"/>
</dbReference>
<sequence>MSGLLHRVDIMANSLQAGFPRSDEPPSPGFLSIPFGNLSAKGLDTSNTPYQMSYSRTPIYELPFPHPKWHVRYSTGQIYEVTSPILEEYDPMTGYIDTVEAVRESIEGKDCLDGQYKNQDHGNIEMVESKWNGYVSYPESCERSSIAREAKRAREEKEEIVPTRENKRARKHIEFD</sequence>
<keyword evidence="3" id="KW-1185">Reference proteome</keyword>
<name>A0A2T2NLF9_CORCC</name>
<organism evidence="2 3">
    <name type="scientific">Corynespora cassiicola Philippines</name>
    <dbReference type="NCBI Taxonomy" id="1448308"/>
    <lineage>
        <taxon>Eukaryota</taxon>
        <taxon>Fungi</taxon>
        <taxon>Dikarya</taxon>
        <taxon>Ascomycota</taxon>
        <taxon>Pezizomycotina</taxon>
        <taxon>Dothideomycetes</taxon>
        <taxon>Pleosporomycetidae</taxon>
        <taxon>Pleosporales</taxon>
        <taxon>Corynesporascaceae</taxon>
        <taxon>Corynespora</taxon>
    </lineage>
</organism>
<accession>A0A2T2NLF9</accession>
<evidence type="ECO:0000313" key="3">
    <source>
        <dbReference type="Proteomes" id="UP000240883"/>
    </source>
</evidence>
<gene>
    <name evidence="2" type="ORF">BS50DRAFT_406809</name>
</gene>
<protein>
    <submittedName>
        <fullName evidence="2">Uncharacterized protein</fullName>
    </submittedName>
</protein>
<reference evidence="2 3" key="1">
    <citation type="journal article" date="2018" name="Front. Microbiol.">
        <title>Genome-Wide Analysis of Corynespora cassiicola Leaf Fall Disease Putative Effectors.</title>
        <authorList>
            <person name="Lopez D."/>
            <person name="Ribeiro S."/>
            <person name="Label P."/>
            <person name="Fumanal B."/>
            <person name="Venisse J.S."/>
            <person name="Kohler A."/>
            <person name="de Oliveira R.R."/>
            <person name="Labutti K."/>
            <person name="Lipzen A."/>
            <person name="Lail K."/>
            <person name="Bauer D."/>
            <person name="Ohm R.A."/>
            <person name="Barry K.W."/>
            <person name="Spatafora J."/>
            <person name="Grigoriev I.V."/>
            <person name="Martin F.M."/>
            <person name="Pujade-Renaud V."/>
        </authorList>
    </citation>
    <scope>NUCLEOTIDE SEQUENCE [LARGE SCALE GENOMIC DNA]</scope>
    <source>
        <strain evidence="2 3">Philippines</strain>
    </source>
</reference>
<evidence type="ECO:0000313" key="2">
    <source>
        <dbReference type="EMBL" id="PSN66106.1"/>
    </source>
</evidence>
<feature type="region of interest" description="Disordered" evidence="1">
    <location>
        <begin position="157"/>
        <end position="176"/>
    </location>
</feature>
<dbReference type="EMBL" id="KZ678136">
    <property type="protein sequence ID" value="PSN66106.1"/>
    <property type="molecule type" value="Genomic_DNA"/>
</dbReference>
<dbReference type="OrthoDB" id="3793955at2759"/>
<proteinExistence type="predicted"/>